<evidence type="ECO:0000259" key="5">
    <source>
        <dbReference type="PROSITE" id="PS51635"/>
    </source>
</evidence>
<sequence>MRFILTIISLQLLSLSFLVEARDKIGLVLSGGGAKGSAHVGVLKVLEQNNIPIDYIAGTSIGSYVAGMYALGYSADEIEVIMLGLPWSDSYSDEIPRQSLSYNNKQHRDVYNFALRVGYSDGQFKVPQGLLLGQSAYQVFQLSTGPVTTFTSFDDLAIPYRAVASNIATAKKVVLESGNIDVVMKASASVPGVYAATNINGELLVDGGITDNMPVDVIKAMGADIVIAVDIGSPLVNKQELTSAVAVLNQLSTVLTNNTTLAQKSLLDKKDIFLRPAIDKLGTGDWSILPQALKLGEQEANSKLALLKPLSINDEDYQAHVHQKKLKAKQWFDEFPQNIKEIHIRNNSQVADDIILEHFDVQLGKPITKEALNLAISRVYALDAFEQVTVEFSEAPDGRIITLIAEAKSWGPNYLDLGFNLKMDFGNRAFAFVNASYLMTDLNSYGGRWLNELEFGWESMIATEFYQPIIKEFDLYSRARVGFQQDKWQENNTRQELVNDFYFSTLALGYDYSFDGIVEFGVLAETGDVSVESSSLDNLEYNTYGTYLTFGYDTLNSINFPTAGNKLLIKMQWLNDKYLPETEPTRRDSAQIFSFDWRGAFGFSGHSFVGIASFYTMNNEDDFSVHITELGGFLNLSGYSQDALIGVDKVFAAAVYQYDLGYDIPGSSGLPIYLGASIEAGNIWHADEIVDYTDLIYSNSIYVGTNTGYGPVALGVGYATGGQYTFFFSLGKSW</sequence>
<accession>A0ABY3MYU3</accession>
<dbReference type="CDD" id="cd07205">
    <property type="entry name" value="Pat_PNPLA6_PNPLA7_NTE1_like"/>
    <property type="match status" value="1"/>
</dbReference>
<feature type="domain" description="PNPLA" evidence="5">
    <location>
        <begin position="27"/>
        <end position="219"/>
    </location>
</feature>
<feature type="short sequence motif" description="DGA/G" evidence="4">
    <location>
        <begin position="206"/>
        <end position="208"/>
    </location>
</feature>
<keyword evidence="1 4" id="KW-0378">Hydrolase</keyword>
<evidence type="ECO:0000256" key="3">
    <source>
        <dbReference type="ARBA" id="ARBA00023098"/>
    </source>
</evidence>
<dbReference type="InterPro" id="IPR016035">
    <property type="entry name" value="Acyl_Trfase/lysoPLipase"/>
</dbReference>
<dbReference type="Gene3D" id="3.40.1090.10">
    <property type="entry name" value="Cytosolic phospholipase A2 catalytic domain"/>
    <property type="match status" value="2"/>
</dbReference>
<dbReference type="Pfam" id="PF01734">
    <property type="entry name" value="Patatin"/>
    <property type="match status" value="1"/>
</dbReference>
<dbReference type="EMBL" id="PJAI02000004">
    <property type="protein sequence ID" value="TYK66344.1"/>
    <property type="molecule type" value="Genomic_DNA"/>
</dbReference>
<dbReference type="Proteomes" id="UP000815846">
    <property type="component" value="Unassembled WGS sequence"/>
</dbReference>
<name>A0ABY3MYU3_9GAMM</name>
<keyword evidence="7" id="KW-1185">Reference proteome</keyword>
<feature type="active site" description="Proton acceptor" evidence="4">
    <location>
        <position position="206"/>
    </location>
</feature>
<protein>
    <submittedName>
        <fullName evidence="6">Patatin</fullName>
    </submittedName>
</protein>
<proteinExistence type="predicted"/>
<evidence type="ECO:0000313" key="7">
    <source>
        <dbReference type="Proteomes" id="UP000815846"/>
    </source>
</evidence>
<feature type="short sequence motif" description="GXGXXG" evidence="4">
    <location>
        <begin position="31"/>
        <end position="36"/>
    </location>
</feature>
<gene>
    <name evidence="6" type="ORF">CWS31_005145</name>
</gene>
<dbReference type="RefSeq" id="WP_101345110.1">
    <property type="nucleotide sequence ID" value="NZ_PJAI02000004.1"/>
</dbReference>
<evidence type="ECO:0000313" key="6">
    <source>
        <dbReference type="EMBL" id="TYK66344.1"/>
    </source>
</evidence>
<dbReference type="PANTHER" id="PTHR14226:SF29">
    <property type="entry name" value="NEUROPATHY TARGET ESTERASE SWS"/>
    <property type="match status" value="1"/>
</dbReference>
<keyword evidence="3 4" id="KW-0443">Lipid metabolism</keyword>
<comment type="caution">
    <text evidence="6">The sequence shown here is derived from an EMBL/GenBank/DDBJ whole genome shotgun (WGS) entry which is preliminary data.</text>
</comment>
<feature type="active site" description="Nucleophile" evidence="4">
    <location>
        <position position="60"/>
    </location>
</feature>
<dbReference type="PROSITE" id="PS51635">
    <property type="entry name" value="PNPLA"/>
    <property type="match status" value="1"/>
</dbReference>
<evidence type="ECO:0000256" key="2">
    <source>
        <dbReference type="ARBA" id="ARBA00022963"/>
    </source>
</evidence>
<keyword evidence="2 4" id="KW-0442">Lipid degradation</keyword>
<evidence type="ECO:0000256" key="4">
    <source>
        <dbReference type="PROSITE-ProRule" id="PRU01161"/>
    </source>
</evidence>
<dbReference type="InterPro" id="IPR002641">
    <property type="entry name" value="PNPLA_dom"/>
</dbReference>
<dbReference type="SUPFAM" id="SSF52151">
    <property type="entry name" value="FabD/lysophospholipase-like"/>
    <property type="match status" value="1"/>
</dbReference>
<organism evidence="6 7">
    <name type="scientific">Colwellia echini</name>
    <dbReference type="NCBI Taxonomy" id="1982103"/>
    <lineage>
        <taxon>Bacteria</taxon>
        <taxon>Pseudomonadati</taxon>
        <taxon>Pseudomonadota</taxon>
        <taxon>Gammaproteobacteria</taxon>
        <taxon>Alteromonadales</taxon>
        <taxon>Colwelliaceae</taxon>
        <taxon>Colwellia</taxon>
    </lineage>
</organism>
<dbReference type="Gene3D" id="3.10.20.310">
    <property type="entry name" value="membrane protein fhac"/>
    <property type="match status" value="1"/>
</dbReference>
<evidence type="ECO:0000256" key="1">
    <source>
        <dbReference type="ARBA" id="ARBA00022801"/>
    </source>
</evidence>
<feature type="short sequence motif" description="GXSXG" evidence="4">
    <location>
        <begin position="58"/>
        <end position="62"/>
    </location>
</feature>
<dbReference type="PANTHER" id="PTHR14226">
    <property type="entry name" value="NEUROPATHY TARGET ESTERASE/SWISS CHEESE D.MELANOGASTER"/>
    <property type="match status" value="1"/>
</dbReference>
<reference evidence="6 7" key="1">
    <citation type="submission" date="2019-08" db="EMBL/GenBank/DDBJ databases">
        <title>Microbe sample from Colwellia echini.</title>
        <authorList>
            <person name="Christiansen L."/>
            <person name="Pathiraja D."/>
            <person name="Schultz-Johansen M."/>
            <person name="Choi I.-G."/>
            <person name="Stougaard P."/>
        </authorList>
    </citation>
    <scope>NUCLEOTIDE SEQUENCE [LARGE SCALE GENOMIC DNA]</scope>
    <source>
        <strain evidence="6 7">A3</strain>
    </source>
</reference>
<dbReference type="InterPro" id="IPR050301">
    <property type="entry name" value="NTE"/>
</dbReference>